<reference evidence="1 2" key="1">
    <citation type="journal article" date="2013" name="BMC Microbiol.">
        <title>Identification of the type II cytochrome c maturation pathway in anammox bacteria by comparative genomics.</title>
        <authorList>
            <person name="Ferousi C."/>
            <person name="Speth D.R."/>
            <person name="Reimann J."/>
            <person name="Op den Camp H.J."/>
            <person name="Allen J.W."/>
            <person name="Keltjens J.T."/>
            <person name="Jetten M.S."/>
        </authorList>
    </citation>
    <scope>NUCLEOTIDE SEQUENCE [LARGE SCALE GENOMIC DNA]</scope>
    <source>
        <strain evidence="1">RU1</strain>
    </source>
</reference>
<evidence type="ECO:0000313" key="2">
    <source>
        <dbReference type="Proteomes" id="UP000034954"/>
    </source>
</evidence>
<gene>
    <name evidence="1" type="ORF">BROFUL_01032</name>
</gene>
<proteinExistence type="predicted"/>
<comment type="caution">
    <text evidence="1">The sequence shown here is derived from an EMBL/GenBank/DDBJ whole genome shotgun (WGS) entry which is preliminary data.</text>
</comment>
<keyword evidence="2" id="KW-1185">Reference proteome</keyword>
<evidence type="ECO:0000313" key="1">
    <source>
        <dbReference type="EMBL" id="KKO20184.1"/>
    </source>
</evidence>
<dbReference type="EMBL" id="LAQJ01000121">
    <property type="protein sequence ID" value="KKO20184.1"/>
    <property type="molecule type" value="Genomic_DNA"/>
</dbReference>
<dbReference type="AlphaFoldDB" id="A0A0M2V0C9"/>
<dbReference type="Proteomes" id="UP000034954">
    <property type="component" value="Unassembled WGS sequence"/>
</dbReference>
<organism evidence="1 2">
    <name type="scientific">Candidatus Brocadia fulgida</name>
    <dbReference type="NCBI Taxonomy" id="380242"/>
    <lineage>
        <taxon>Bacteria</taxon>
        <taxon>Pseudomonadati</taxon>
        <taxon>Planctomycetota</taxon>
        <taxon>Candidatus Brocadiia</taxon>
        <taxon>Candidatus Brocadiales</taxon>
        <taxon>Candidatus Brocadiaceae</taxon>
        <taxon>Candidatus Brocadia</taxon>
    </lineage>
</organism>
<protein>
    <submittedName>
        <fullName evidence="1">Uncharacterized protein</fullName>
    </submittedName>
</protein>
<name>A0A0M2V0C9_9BACT</name>
<accession>A0A0M2V0C9</accession>
<sequence>MSESFSNKEVGEKYKAVISSVKCPNCDGEAVSVMVKTLKMPWMVKCFSCGYSDVIMWIEKQVMDALKNVKVFNQIWKDGESIEITLK</sequence>